<sequence>MMSLARCPRQLEAALKASPMGRSGRLGLVSTVMTASARQPTLPGQRTGVSDGHFTGKAPEVRLCSVVCTPPTVVPNVCLSPWASESYRAASPCTLRSQLGRPPGDRMRPGRRMRNVELERGSDACRLTAARNLLRRTGVITAGERWSVRGVRSQGSSRLGARCPKSESSCGRLIGLRLTVLSGRPPAAGDQWPLTKDVRVRGGRGRAGAGPRYGGGGGSSARILGYSPVLVDRGVRDDFGWSASGRSQERREARDAYEEVTSSPIVRCSSSAVRTIVSRWDVYVAQMSSEDVEEPATVSRWAIRSASWCAKPVARSRPL</sequence>
<dbReference type="EMBL" id="ML122430">
    <property type="protein sequence ID" value="RPD52111.1"/>
    <property type="molecule type" value="Genomic_DNA"/>
</dbReference>
<accession>A0A5C2RLR3</accession>
<gene>
    <name evidence="1" type="ORF">L227DRAFT_109965</name>
</gene>
<dbReference type="AlphaFoldDB" id="A0A5C2RLR3"/>
<keyword evidence="2" id="KW-1185">Reference proteome</keyword>
<evidence type="ECO:0000313" key="2">
    <source>
        <dbReference type="Proteomes" id="UP000313359"/>
    </source>
</evidence>
<dbReference type="Proteomes" id="UP000313359">
    <property type="component" value="Unassembled WGS sequence"/>
</dbReference>
<organism evidence="1 2">
    <name type="scientific">Lentinus tigrinus ALCF2SS1-6</name>
    <dbReference type="NCBI Taxonomy" id="1328759"/>
    <lineage>
        <taxon>Eukaryota</taxon>
        <taxon>Fungi</taxon>
        <taxon>Dikarya</taxon>
        <taxon>Basidiomycota</taxon>
        <taxon>Agaricomycotina</taxon>
        <taxon>Agaricomycetes</taxon>
        <taxon>Polyporales</taxon>
        <taxon>Polyporaceae</taxon>
        <taxon>Lentinus</taxon>
    </lineage>
</organism>
<protein>
    <submittedName>
        <fullName evidence="1">Uncharacterized protein</fullName>
    </submittedName>
</protein>
<name>A0A5C2RLR3_9APHY</name>
<proteinExistence type="predicted"/>
<evidence type="ECO:0000313" key="1">
    <source>
        <dbReference type="EMBL" id="RPD52111.1"/>
    </source>
</evidence>
<reference evidence="1" key="1">
    <citation type="journal article" date="2018" name="Genome Biol. Evol.">
        <title>Genomics and development of Lentinus tigrinus, a white-rot wood-decaying mushroom with dimorphic fruiting bodies.</title>
        <authorList>
            <person name="Wu B."/>
            <person name="Xu Z."/>
            <person name="Knudson A."/>
            <person name="Carlson A."/>
            <person name="Chen N."/>
            <person name="Kovaka S."/>
            <person name="LaButti K."/>
            <person name="Lipzen A."/>
            <person name="Pennachio C."/>
            <person name="Riley R."/>
            <person name="Schakwitz W."/>
            <person name="Umezawa K."/>
            <person name="Ohm R.A."/>
            <person name="Grigoriev I.V."/>
            <person name="Nagy L.G."/>
            <person name="Gibbons J."/>
            <person name="Hibbett D."/>
        </authorList>
    </citation>
    <scope>NUCLEOTIDE SEQUENCE [LARGE SCALE GENOMIC DNA]</scope>
    <source>
        <strain evidence="1">ALCF2SS1-6</strain>
    </source>
</reference>